<keyword evidence="6" id="KW-1185">Reference proteome</keyword>
<reference evidence="5 6" key="1">
    <citation type="journal article" date="2019" name="Sci. Rep.">
        <title>Sulfobacillus thermotolerans: new insights into resistance and metabolic capacities of acidophilic chemolithotrophs.</title>
        <authorList>
            <person name="Panyushkina A.E."/>
            <person name="Babenko V.V."/>
            <person name="Nikitina A.S."/>
            <person name="Selezneva O.V."/>
            <person name="Tsaplina I.A."/>
            <person name="Letarova M.A."/>
            <person name="Kostryukova E.S."/>
            <person name="Letarov A.V."/>
        </authorList>
    </citation>
    <scope>NUCLEOTIDE SEQUENCE [LARGE SCALE GENOMIC DNA]</scope>
    <source>
        <strain evidence="5 6">Kr1</strain>
    </source>
</reference>
<evidence type="ECO:0000256" key="3">
    <source>
        <dbReference type="ARBA" id="ARBA00023163"/>
    </source>
</evidence>
<keyword evidence="1" id="KW-0805">Transcription regulation</keyword>
<organism evidence="5 6">
    <name type="scientific">Sulfobacillus thermotolerans</name>
    <dbReference type="NCBI Taxonomy" id="338644"/>
    <lineage>
        <taxon>Bacteria</taxon>
        <taxon>Bacillati</taxon>
        <taxon>Bacillota</taxon>
        <taxon>Clostridia</taxon>
        <taxon>Eubacteriales</taxon>
        <taxon>Clostridiales Family XVII. Incertae Sedis</taxon>
        <taxon>Sulfobacillus</taxon>
    </lineage>
</organism>
<dbReference type="Gene3D" id="3.40.50.2300">
    <property type="match status" value="2"/>
</dbReference>
<keyword evidence="3" id="KW-0804">Transcription</keyword>
<dbReference type="CDD" id="cd06267">
    <property type="entry name" value="PBP1_LacI_sugar_binding-like"/>
    <property type="match status" value="1"/>
</dbReference>
<evidence type="ECO:0000259" key="4">
    <source>
        <dbReference type="PROSITE" id="PS50932"/>
    </source>
</evidence>
<evidence type="ECO:0000313" key="5">
    <source>
        <dbReference type="EMBL" id="AUW93081.1"/>
    </source>
</evidence>
<proteinExistence type="predicted"/>
<dbReference type="SUPFAM" id="SSF47413">
    <property type="entry name" value="lambda repressor-like DNA-binding domains"/>
    <property type="match status" value="1"/>
</dbReference>
<keyword evidence="2" id="KW-0238">DNA-binding</keyword>
<dbReference type="InterPro" id="IPR000843">
    <property type="entry name" value="HTH_LacI"/>
</dbReference>
<feature type="domain" description="HTH lacI-type" evidence="4">
    <location>
        <begin position="2"/>
        <end position="56"/>
    </location>
</feature>
<dbReference type="Pfam" id="PF00356">
    <property type="entry name" value="LacI"/>
    <property type="match status" value="1"/>
</dbReference>
<dbReference type="Pfam" id="PF13377">
    <property type="entry name" value="Peripla_BP_3"/>
    <property type="match status" value="1"/>
</dbReference>
<dbReference type="Gene3D" id="1.10.260.40">
    <property type="entry name" value="lambda repressor-like DNA-binding domains"/>
    <property type="match status" value="1"/>
</dbReference>
<dbReference type="CDD" id="cd01392">
    <property type="entry name" value="HTH_LacI"/>
    <property type="match status" value="1"/>
</dbReference>
<dbReference type="InterPro" id="IPR046335">
    <property type="entry name" value="LacI/GalR-like_sensor"/>
</dbReference>
<evidence type="ECO:0000256" key="2">
    <source>
        <dbReference type="ARBA" id="ARBA00023125"/>
    </source>
</evidence>
<dbReference type="Proteomes" id="UP000325292">
    <property type="component" value="Chromosome"/>
</dbReference>
<protein>
    <recommendedName>
        <fullName evidence="4">HTH lacI-type domain-containing protein</fullName>
    </recommendedName>
</protein>
<sequence length="346" mass="38359">MATIKDIAKRAGVSVSCVSRAINGYPDISAETRQKVLQIVEELHYYPRASARHLVTNQTHMIGLIFETHDQSGLMHPYIAKVLTAFSQAIGSQGYDLLMFSNSRKPFDHWGFVERVKHRAVDGLFLIGKPPDLDALMETAVPMVGLDFTLTGPSAASVMSDNRQGVQQLVHLLYQQGYRRFGFAHGPLTMLPAMERLQGFYSGLRDVGLVPRPDWIWNDNFTYAGGRAAAETILRMTERPEVVLFSADLAAIGAMQTFQEHGLRIPEDISVTGFDDVDAATIVYPALTTVKQPMVELGQAAAQLLLEMLRNGQHSLPQHLTIPTEIVWRNSTMTQSLLAPDMPKEA</sequence>
<dbReference type="EMBL" id="CP019454">
    <property type="protein sequence ID" value="AUW93081.1"/>
    <property type="molecule type" value="Genomic_DNA"/>
</dbReference>
<dbReference type="InterPro" id="IPR028082">
    <property type="entry name" value="Peripla_BP_I"/>
</dbReference>
<accession>A0ABM6RNW9</accession>
<dbReference type="PANTHER" id="PTHR30146">
    <property type="entry name" value="LACI-RELATED TRANSCRIPTIONAL REPRESSOR"/>
    <property type="match status" value="1"/>
</dbReference>
<dbReference type="SMART" id="SM00354">
    <property type="entry name" value="HTH_LACI"/>
    <property type="match status" value="1"/>
</dbReference>
<evidence type="ECO:0000313" key="6">
    <source>
        <dbReference type="Proteomes" id="UP000325292"/>
    </source>
</evidence>
<dbReference type="PRINTS" id="PR00036">
    <property type="entry name" value="HTHLACI"/>
</dbReference>
<dbReference type="PROSITE" id="PS50932">
    <property type="entry name" value="HTH_LACI_2"/>
    <property type="match status" value="1"/>
</dbReference>
<dbReference type="PANTHER" id="PTHR30146:SF109">
    <property type="entry name" value="HTH-TYPE TRANSCRIPTIONAL REGULATOR GALS"/>
    <property type="match status" value="1"/>
</dbReference>
<dbReference type="SUPFAM" id="SSF53822">
    <property type="entry name" value="Periplasmic binding protein-like I"/>
    <property type="match status" value="1"/>
</dbReference>
<dbReference type="InterPro" id="IPR010982">
    <property type="entry name" value="Lambda_DNA-bd_dom_sf"/>
</dbReference>
<gene>
    <name evidence="5" type="ORF">BXT84_03215</name>
</gene>
<evidence type="ECO:0000256" key="1">
    <source>
        <dbReference type="ARBA" id="ARBA00023015"/>
    </source>
</evidence>
<name>A0ABM6RNW9_9FIRM</name>